<evidence type="ECO:0000259" key="2">
    <source>
        <dbReference type="Pfam" id="PF13387"/>
    </source>
</evidence>
<sequence>MHLITTLATGLFRALLLLLALLATVWTALALWYRIPGDGLLRGVAVFLWVVFILGLILFARRHPLAAAGIFLVGLLAVGLWWQTIRPRLDRDWAPDVARTVTGTIGNGDAGGGHVVTLRNVRNFRWTSDRDAEPLWETRSYDLDTITGTDLVLSYWGMDAIAHTLVSFSFADGQRVTFSVEIRREKTEEFSSIAGFFKSYELAFIAADESDILYLRTNMRGEDAYLYPLALPRQAAAALFLTYVNAANERAETPQFYDTLTSNCTTVIFDLARLVSPGIPMDWRILLSGYLPSYLLEQDATVWKLPEKALRAKAAISAKARANPTNGPDYSTIIRAEPAP</sequence>
<evidence type="ECO:0000256" key="1">
    <source>
        <dbReference type="SAM" id="Phobius"/>
    </source>
</evidence>
<accession>A0A9X1NUE3</accession>
<comment type="caution">
    <text evidence="3">The sequence shown here is derived from an EMBL/GenBank/DDBJ whole genome shotgun (WGS) entry which is preliminary data.</text>
</comment>
<proteinExistence type="predicted"/>
<dbReference type="EMBL" id="JAJOZR010000010">
    <property type="protein sequence ID" value="MCD7110570.1"/>
    <property type="molecule type" value="Genomic_DNA"/>
</dbReference>
<dbReference type="RefSeq" id="WP_231815755.1">
    <property type="nucleotide sequence ID" value="NZ_JAJOZR010000010.1"/>
</dbReference>
<feature type="domain" description="Lnb N-terminal periplasmic" evidence="2">
    <location>
        <begin position="135"/>
        <end position="289"/>
    </location>
</feature>
<keyword evidence="4" id="KW-1185">Reference proteome</keyword>
<name>A0A9X1NUE3_9HYPH</name>
<evidence type="ECO:0000313" key="4">
    <source>
        <dbReference type="Proteomes" id="UP001139089"/>
    </source>
</evidence>
<protein>
    <submittedName>
        <fullName evidence="3">DUF4105 domain-containing protein</fullName>
    </submittedName>
</protein>
<gene>
    <name evidence="3" type="ORF">LRX75_16165</name>
</gene>
<keyword evidence="1" id="KW-0812">Transmembrane</keyword>
<organism evidence="3 4">
    <name type="scientific">Rhizobium quercicola</name>
    <dbReference type="NCBI Taxonomy" id="2901226"/>
    <lineage>
        <taxon>Bacteria</taxon>
        <taxon>Pseudomonadati</taxon>
        <taxon>Pseudomonadota</taxon>
        <taxon>Alphaproteobacteria</taxon>
        <taxon>Hyphomicrobiales</taxon>
        <taxon>Rhizobiaceae</taxon>
        <taxon>Rhizobium/Agrobacterium group</taxon>
        <taxon>Rhizobium</taxon>
    </lineage>
</organism>
<dbReference type="AlphaFoldDB" id="A0A9X1NUE3"/>
<dbReference type="Pfam" id="PF13387">
    <property type="entry name" value="Lnb_N"/>
    <property type="match status" value="1"/>
</dbReference>
<dbReference type="InterPro" id="IPR025178">
    <property type="entry name" value="Lnb_N"/>
</dbReference>
<dbReference type="Proteomes" id="UP001139089">
    <property type="component" value="Unassembled WGS sequence"/>
</dbReference>
<keyword evidence="1" id="KW-0472">Membrane</keyword>
<evidence type="ECO:0000313" key="3">
    <source>
        <dbReference type="EMBL" id="MCD7110570.1"/>
    </source>
</evidence>
<reference evidence="3" key="1">
    <citation type="submission" date="2021-12" db="EMBL/GenBank/DDBJ databases">
        <authorList>
            <person name="Li Y."/>
        </authorList>
    </citation>
    <scope>NUCLEOTIDE SEQUENCE</scope>
    <source>
        <strain evidence="3">DKSPLA3</strain>
    </source>
</reference>
<feature type="transmembrane region" description="Helical" evidence="1">
    <location>
        <begin position="65"/>
        <end position="82"/>
    </location>
</feature>
<feature type="transmembrane region" description="Helical" evidence="1">
    <location>
        <begin position="40"/>
        <end position="58"/>
    </location>
</feature>
<keyword evidence="1" id="KW-1133">Transmembrane helix</keyword>